<dbReference type="EMBL" id="BEHT01000005">
    <property type="protein sequence ID" value="GBC98042.1"/>
    <property type="molecule type" value="Genomic_DNA"/>
</dbReference>
<reference evidence="2" key="1">
    <citation type="submission" date="2017-09" db="EMBL/GenBank/DDBJ databases">
        <title>Metaegenomics of thermophilic ammonia-oxidizing enrichment culture.</title>
        <authorList>
            <person name="Kato S."/>
            <person name="Suzuki K."/>
        </authorList>
    </citation>
    <scope>NUCLEOTIDE SEQUENCE [LARGE SCALE GENOMIC DNA]</scope>
</reference>
<dbReference type="AlphaFoldDB" id="A0A2H5XA27"/>
<comment type="caution">
    <text evidence="1">The sequence shown here is derived from an EMBL/GenBank/DDBJ whole genome shotgun (WGS) entry which is preliminary data.</text>
</comment>
<sequence length="189" mass="21770">MTVNYRAVLTMHGQAWQRLLDALEQVVTLWESSEMLRDSPPDSVWSLKVRGVREWCQAQRALPPQVECTEVSPIPVALYLPKTGSVAAALLFPLNEDRMWRWVFYEPLPDWTPETVTRITQVAERVWERVCGNLMRHNLLAPEAAWCYCDWFSVLTETEKMALKRATCAKLAWLHEHGFIAGFNNAVDP</sequence>
<accession>A0A2H5XA27</accession>
<evidence type="ECO:0000313" key="1">
    <source>
        <dbReference type="EMBL" id="GBC98042.1"/>
    </source>
</evidence>
<proteinExistence type="predicted"/>
<organism evidence="1 2">
    <name type="scientific">Candidatus Fervidibacter japonicus</name>
    <dbReference type="NCBI Taxonomy" id="2035412"/>
    <lineage>
        <taxon>Bacteria</taxon>
        <taxon>Candidatus Fervidibacterota</taxon>
        <taxon>Candidatus Fervidibacter</taxon>
    </lineage>
</organism>
<name>A0A2H5XA27_9BACT</name>
<gene>
    <name evidence="1" type="ORF">HRbin17_00537</name>
</gene>
<evidence type="ECO:0000313" key="2">
    <source>
        <dbReference type="Proteomes" id="UP000236173"/>
    </source>
</evidence>
<dbReference type="Proteomes" id="UP000236173">
    <property type="component" value="Unassembled WGS sequence"/>
</dbReference>
<protein>
    <submittedName>
        <fullName evidence="1">Uncharacterized protein</fullName>
    </submittedName>
</protein>